<feature type="chain" id="PRO_5030009111" evidence="1">
    <location>
        <begin position="26"/>
        <end position="87"/>
    </location>
</feature>
<protein>
    <submittedName>
        <fullName evidence="2">Uncharacterized protein</fullName>
    </submittedName>
</protein>
<dbReference type="Proteomes" id="UP000240481">
    <property type="component" value="Unassembled WGS sequence"/>
</dbReference>
<sequence>MNKLRILSICTLTVLLAACNGSSSGDSTPPKPNTGEITISSVDEFNQEVLAKGVIGADQTVTVTLPSDNNTLVVNKDLIVKGDLIIK</sequence>
<dbReference type="EMBL" id="PYLZ01000008">
    <property type="protein sequence ID" value="PSW23555.1"/>
    <property type="molecule type" value="Genomic_DNA"/>
</dbReference>
<evidence type="ECO:0000313" key="3">
    <source>
        <dbReference type="Proteomes" id="UP000240481"/>
    </source>
</evidence>
<gene>
    <name evidence="2" type="ORF">C9I94_15655</name>
</gene>
<comment type="caution">
    <text evidence="2">The sequence shown here is derived from an EMBL/GenBank/DDBJ whole genome shotgun (WGS) entry which is preliminary data.</text>
</comment>
<proteinExistence type="predicted"/>
<reference evidence="2 3" key="1">
    <citation type="submission" date="2018-01" db="EMBL/GenBank/DDBJ databases">
        <title>Whole genome sequencing of Histamine producing bacteria.</title>
        <authorList>
            <person name="Butler K."/>
        </authorList>
    </citation>
    <scope>NUCLEOTIDE SEQUENCE [LARGE SCALE GENOMIC DNA]</scope>
    <source>
        <strain evidence="2 3">DSM 24669</strain>
    </source>
</reference>
<evidence type="ECO:0000256" key="1">
    <source>
        <dbReference type="SAM" id="SignalP"/>
    </source>
</evidence>
<name>A0A0J8VCM0_9GAMM</name>
<keyword evidence="1" id="KW-0732">Signal</keyword>
<feature type="signal peptide" evidence="1">
    <location>
        <begin position="1"/>
        <end position="25"/>
    </location>
</feature>
<evidence type="ECO:0000313" key="2">
    <source>
        <dbReference type="EMBL" id="PSW23555.1"/>
    </source>
</evidence>
<dbReference type="RefSeq" id="WP_048898406.1">
    <property type="nucleotide sequence ID" value="NZ_AP024852.1"/>
</dbReference>
<keyword evidence="3" id="KW-1185">Reference proteome</keyword>
<organism evidence="2 3">
    <name type="scientific">Photobacterium swingsii</name>
    <dbReference type="NCBI Taxonomy" id="680026"/>
    <lineage>
        <taxon>Bacteria</taxon>
        <taxon>Pseudomonadati</taxon>
        <taxon>Pseudomonadota</taxon>
        <taxon>Gammaproteobacteria</taxon>
        <taxon>Vibrionales</taxon>
        <taxon>Vibrionaceae</taxon>
        <taxon>Photobacterium</taxon>
    </lineage>
</organism>
<dbReference type="PROSITE" id="PS51257">
    <property type="entry name" value="PROKAR_LIPOPROTEIN"/>
    <property type="match status" value="1"/>
</dbReference>
<dbReference type="AlphaFoldDB" id="A0A0J8VCM0"/>
<accession>A0A0J8VCM0</accession>